<accession>A0A381D738</accession>
<dbReference type="PANTHER" id="PTHR47396:SF1">
    <property type="entry name" value="ATP-DEPENDENT HELICASE IRC3-RELATED"/>
    <property type="match status" value="1"/>
</dbReference>
<dbReference type="REBASE" id="422279">
    <property type="entry name" value="Cla13003IP"/>
</dbReference>
<gene>
    <name evidence="2" type="primary">hsdR2</name>
    <name evidence="2" type="ORF">CIGN_0248</name>
</gene>
<dbReference type="OrthoDB" id="9804086at2"/>
<dbReference type="Gene3D" id="3.40.50.300">
    <property type="entry name" value="P-loop containing nucleotide triphosphate hydrolases"/>
    <property type="match status" value="2"/>
</dbReference>
<dbReference type="GO" id="GO:0005524">
    <property type="term" value="F:ATP binding"/>
    <property type="evidence" value="ECO:0007669"/>
    <property type="project" value="UniProtKB-KW"/>
</dbReference>
<dbReference type="InterPro" id="IPR007409">
    <property type="entry name" value="Restrct_endonuc_type1_HsdR_N"/>
</dbReference>
<dbReference type="EMBL" id="CP018788">
    <property type="protein sequence ID" value="ARQ98560.1"/>
    <property type="molecule type" value="Genomic_DNA"/>
</dbReference>
<dbReference type="STRING" id="1660064.CIGN_0248"/>
<feature type="domain" description="Helicase ATP-binding" evidence="1">
    <location>
        <begin position="170"/>
        <end position="362"/>
    </location>
</feature>
<sequence>MTPEQKSRQNIDTLLIKAGFIVQNRDEFDRTADRGVVVREFAMSDGSFADYLIFIDGKACGVIEAKKTGLSLSGVENQSRHYAKNLPTNVRTHMDNELPFLFESNGVEIYFTDLRDKKSRSRRIFAFYRPDFLAKILREDTLRNRILSMPSLQMANLRKCQFDAINSLENSLKNYKPRALIQMATGSGKTFTACNFIYRLIKFAGAKRVLFLVDRNNLGKQTKNEFENFHLNDENRKFSEVYITQHLNTNTIDKDAKVVITTIQRMYSMLSGDEYYDEKDEEISAYENYKSENKSERIVSYNPNIPIESFDFIVVDECHRSIYGEWRQVLEYFDAFIIGLTATPSKQTLGYFSANLVSQYPLERSIIDGINVDCEIFRIKTQISEYGNTIKKGFLVPVMDKKTRLKYYESLDENLEYQKTDLDRSVVSINQIQTILECYKNAIFTELYPEREPSFVPKTLIFAKDDNHAENITRITREVFGQGNDFCKKITYNIGNAKPEELIKAFKTDPTFRIAVTVDMIATGTDIKPLEVVIFMRDVKSSLYYEQMKGRGVRTINPNDLQTITPNAKSKDKFYLIDAVGVSESKKTISAPLERKKGISLAKILENVANGDTSDDTLSSLAGRLVRIEANISDDDKTQISKILDSKTLGQLASDILDTLDVDLTQNLNNDEIIAKKDEVLKPFNKPIFRKMLLDLSQKSKLYIDDISPDSVINAEFNKNKANEIIANFNDFINENKDEITALSIIYNKDYKNRKLTYELINELNDKLKSNNLDSFQIWNSYALVKPDKVKNNAKSIVGCLTNIIQLVKFALGFDDELREFSSIANSRFELWKGRQKNKGIIFDEKQNEFLELIKEYIISNSYLDLADIQSFLGNKGGIFKAKTLFDNFENLLIELNQALVA</sequence>
<evidence type="ECO:0000313" key="2">
    <source>
        <dbReference type="EMBL" id="ARQ98560.1"/>
    </source>
</evidence>
<dbReference type="Pfam" id="PF00271">
    <property type="entry name" value="Helicase_C"/>
    <property type="match status" value="1"/>
</dbReference>
<dbReference type="InterPro" id="IPR014001">
    <property type="entry name" value="Helicase_ATP-bd"/>
</dbReference>
<dbReference type="PANTHER" id="PTHR47396">
    <property type="entry name" value="TYPE I RESTRICTION ENZYME ECOKI R PROTEIN"/>
    <property type="match status" value="1"/>
</dbReference>
<dbReference type="Proteomes" id="UP000194309">
    <property type="component" value="Chromosome"/>
</dbReference>
<dbReference type="Pfam" id="PF08463">
    <property type="entry name" value="EcoEI_R_C"/>
    <property type="match status" value="1"/>
</dbReference>
<dbReference type="InterPro" id="IPR001650">
    <property type="entry name" value="Helicase_C-like"/>
</dbReference>
<dbReference type="GO" id="GO:0003677">
    <property type="term" value="F:DNA binding"/>
    <property type="evidence" value="ECO:0007669"/>
    <property type="project" value="UniProtKB-KW"/>
</dbReference>
<organism evidence="2 3">
    <name type="scientific">Campylobacter devanensis</name>
    <dbReference type="NCBI Taxonomy" id="3161138"/>
    <lineage>
        <taxon>Bacteria</taxon>
        <taxon>Pseudomonadati</taxon>
        <taxon>Campylobacterota</taxon>
        <taxon>Epsilonproteobacteria</taxon>
        <taxon>Campylobacterales</taxon>
        <taxon>Campylobacteraceae</taxon>
        <taxon>Campylobacter</taxon>
    </lineage>
</organism>
<reference evidence="2 3" key="1">
    <citation type="journal article" date="2017" name="Genome Biol. Evol.">
        <title>Comparative Genomic Analysis Identifies a Campylobacter Clade Deficient in Selenium Metabolism.</title>
        <authorList>
            <person name="Miller W.G."/>
            <person name="Yee E."/>
            <person name="Lopes B.S."/>
            <person name="Chapman M.H."/>
            <person name="Huynh S."/>
            <person name="Bono J.L."/>
            <person name="Parker C.T."/>
            <person name="Strachan N.J.C."/>
            <person name="Forbes K.J."/>
        </authorList>
    </citation>
    <scope>NUCLEOTIDE SEQUENCE [LARGE SCALE GENOMIC DNA]</scope>
    <source>
        <strain evidence="2 3">NCTC 13003</strain>
    </source>
</reference>
<dbReference type="GO" id="GO:0005829">
    <property type="term" value="C:cytosol"/>
    <property type="evidence" value="ECO:0007669"/>
    <property type="project" value="TreeGrafter"/>
</dbReference>
<dbReference type="SMART" id="SM00487">
    <property type="entry name" value="DEXDc"/>
    <property type="match status" value="1"/>
</dbReference>
<dbReference type="AlphaFoldDB" id="A0A1X9SQT9"/>
<protein>
    <submittedName>
        <fullName evidence="2">Type I restriction/modification system, R subunit</fullName>
    </submittedName>
</protein>
<dbReference type="InterPro" id="IPR013670">
    <property type="entry name" value="EcoEI_R_C_dom"/>
</dbReference>
<dbReference type="InterPro" id="IPR027417">
    <property type="entry name" value="P-loop_NTPase"/>
</dbReference>
<dbReference type="Gene3D" id="3.90.1570.30">
    <property type="match status" value="1"/>
</dbReference>
<dbReference type="Pfam" id="PF04313">
    <property type="entry name" value="HSDR_N"/>
    <property type="match status" value="1"/>
</dbReference>
<dbReference type="GO" id="GO:0009307">
    <property type="term" value="P:DNA restriction-modification system"/>
    <property type="evidence" value="ECO:0007669"/>
    <property type="project" value="UniProtKB-KW"/>
</dbReference>
<dbReference type="InterPro" id="IPR050742">
    <property type="entry name" value="Helicase_Restrict-Modif_Enz"/>
</dbReference>
<dbReference type="InterPro" id="IPR006935">
    <property type="entry name" value="Helicase/UvrB_N"/>
</dbReference>
<evidence type="ECO:0000313" key="3">
    <source>
        <dbReference type="Proteomes" id="UP000194309"/>
    </source>
</evidence>
<dbReference type="Pfam" id="PF04851">
    <property type="entry name" value="ResIII"/>
    <property type="match status" value="1"/>
</dbReference>
<dbReference type="PROSITE" id="PS51192">
    <property type="entry name" value="HELICASE_ATP_BIND_1"/>
    <property type="match status" value="1"/>
</dbReference>
<dbReference type="SUPFAM" id="SSF52540">
    <property type="entry name" value="P-loop containing nucleoside triphosphate hydrolases"/>
    <property type="match status" value="1"/>
</dbReference>
<dbReference type="CDD" id="cd18032">
    <property type="entry name" value="DEXHc_RE_I_III_res"/>
    <property type="match status" value="1"/>
</dbReference>
<dbReference type="GO" id="GO:0009035">
    <property type="term" value="F:type I site-specific deoxyribonuclease activity"/>
    <property type="evidence" value="ECO:0007669"/>
    <property type="project" value="UniProtKB-EC"/>
</dbReference>
<dbReference type="REBASE" id="201147">
    <property type="entry name" value="Csp13003ORF246P"/>
</dbReference>
<accession>A0A1X9SQT9</accession>
<keyword evidence="3" id="KW-1185">Reference proteome</keyword>
<proteinExistence type="predicted"/>
<name>A0A1X9SQT9_9BACT</name>
<evidence type="ECO:0000259" key="1">
    <source>
        <dbReference type="PROSITE" id="PS51192"/>
    </source>
</evidence>
<dbReference type="KEGG" id="cdev:CIGN_0248"/>